<dbReference type="PANTHER" id="PTHR30600">
    <property type="entry name" value="CYTOCHROME C PEROXIDASE-RELATED"/>
    <property type="match status" value="1"/>
</dbReference>
<evidence type="ECO:0000256" key="10">
    <source>
        <dbReference type="ARBA" id="ARBA00023004"/>
    </source>
</evidence>
<dbReference type="GO" id="GO:0042597">
    <property type="term" value="C:periplasmic space"/>
    <property type="evidence" value="ECO:0007669"/>
    <property type="project" value="UniProtKB-SubCell"/>
</dbReference>
<evidence type="ECO:0000256" key="9">
    <source>
        <dbReference type="ARBA" id="ARBA00023002"/>
    </source>
</evidence>
<evidence type="ECO:0000256" key="7">
    <source>
        <dbReference type="ARBA" id="ARBA00022764"/>
    </source>
</evidence>
<feature type="binding site" description="covalent" evidence="13">
    <location>
        <position position="68"/>
    </location>
    <ligand>
        <name>heme c</name>
        <dbReference type="ChEBI" id="CHEBI:61717"/>
        <label>1</label>
    </ligand>
</feature>
<feature type="binding site" description="axial binding residue" evidence="14">
    <location>
        <position position="218"/>
    </location>
    <ligand>
        <name>heme c</name>
        <dbReference type="ChEBI" id="CHEBI:61717"/>
        <label>2</label>
    </ligand>
    <ligandPart>
        <name>Fe</name>
        <dbReference type="ChEBI" id="CHEBI:18248"/>
    </ligandPart>
</feature>
<dbReference type="GO" id="GO:0004130">
    <property type="term" value="F:cytochrome-c peroxidase activity"/>
    <property type="evidence" value="ECO:0007669"/>
    <property type="project" value="TreeGrafter"/>
</dbReference>
<dbReference type="GO" id="GO:0046872">
    <property type="term" value="F:metal ion binding"/>
    <property type="evidence" value="ECO:0007669"/>
    <property type="project" value="UniProtKB-KW"/>
</dbReference>
<feature type="binding site" description="covalent" evidence="13">
    <location>
        <position position="217"/>
    </location>
    <ligand>
        <name>heme c</name>
        <dbReference type="ChEBI" id="CHEBI:61717"/>
        <label>2</label>
    </ligand>
</feature>
<comment type="cofactor">
    <cofactor evidence="13">
        <name>heme</name>
        <dbReference type="ChEBI" id="CHEBI:30413"/>
    </cofactor>
    <text evidence="13">Binds 2 heme groups.</text>
</comment>
<dbReference type="InterPro" id="IPR036909">
    <property type="entry name" value="Cyt_c-like_dom_sf"/>
</dbReference>
<dbReference type="InterPro" id="IPR009056">
    <property type="entry name" value="Cyt_c-like_dom"/>
</dbReference>
<keyword evidence="10 14" id="KW-0408">Iron</keyword>
<keyword evidence="3" id="KW-0813">Transport</keyword>
<organism evidence="17">
    <name type="scientific">Candidatus Tenderia electrophaga</name>
    <dbReference type="NCBI Taxonomy" id="1748243"/>
    <lineage>
        <taxon>Bacteria</taxon>
        <taxon>Pseudomonadati</taxon>
        <taxon>Pseudomonadota</taxon>
        <taxon>Gammaproteobacteria</taxon>
        <taxon>Candidatus Tenderiales</taxon>
        <taxon>Candidatus Tenderiaceae</taxon>
        <taxon>Candidatus Tenderia</taxon>
    </lineage>
</organism>
<dbReference type="Pfam" id="PF21419">
    <property type="entry name" value="RoxA-like_Cyt-c"/>
    <property type="match status" value="1"/>
</dbReference>
<dbReference type="PROSITE" id="PS51007">
    <property type="entry name" value="CYTC"/>
    <property type="match status" value="2"/>
</dbReference>
<evidence type="ECO:0000256" key="15">
    <source>
        <dbReference type="SAM" id="SignalP"/>
    </source>
</evidence>
<evidence type="ECO:0000256" key="12">
    <source>
        <dbReference type="ARBA" id="ARBA00073576"/>
    </source>
</evidence>
<dbReference type="Gene3D" id="1.10.760.10">
    <property type="entry name" value="Cytochrome c-like domain"/>
    <property type="match status" value="2"/>
</dbReference>
<dbReference type="AlphaFoldDB" id="A0A832J5N3"/>
<dbReference type="SUPFAM" id="SSF46626">
    <property type="entry name" value="Cytochrome c"/>
    <property type="match status" value="2"/>
</dbReference>
<gene>
    <name evidence="17" type="ORF">ENJ65_00470</name>
</gene>
<protein>
    <recommendedName>
        <fullName evidence="12">Methylamine utilization protein MauG</fullName>
    </recommendedName>
</protein>
<feature type="binding site" description="axial binding residue" evidence="14">
    <location>
        <position position="72"/>
    </location>
    <ligand>
        <name>heme c</name>
        <dbReference type="ChEBI" id="CHEBI:61717"/>
        <label>1</label>
    </ligand>
    <ligandPart>
        <name>Fe</name>
        <dbReference type="ChEBI" id="CHEBI:18248"/>
    </ligandPart>
</feature>
<evidence type="ECO:0000256" key="11">
    <source>
        <dbReference type="ARBA" id="ARBA00058991"/>
    </source>
</evidence>
<proteinExistence type="predicted"/>
<feature type="domain" description="Cytochrome c" evidence="16">
    <location>
        <begin position="46"/>
        <end position="155"/>
    </location>
</feature>
<evidence type="ECO:0000256" key="1">
    <source>
        <dbReference type="ARBA" id="ARBA00004418"/>
    </source>
</evidence>
<evidence type="ECO:0000313" key="17">
    <source>
        <dbReference type="EMBL" id="HHJ80086.1"/>
    </source>
</evidence>
<keyword evidence="4 13" id="KW-0349">Heme</keyword>
<evidence type="ECO:0000256" key="13">
    <source>
        <dbReference type="PIRSR" id="PIRSR000294-1"/>
    </source>
</evidence>
<evidence type="ECO:0000256" key="8">
    <source>
        <dbReference type="ARBA" id="ARBA00022982"/>
    </source>
</evidence>
<keyword evidence="6 15" id="KW-0732">Signal</keyword>
<dbReference type="GO" id="GO:0009055">
    <property type="term" value="F:electron transfer activity"/>
    <property type="evidence" value="ECO:0007669"/>
    <property type="project" value="InterPro"/>
</dbReference>
<evidence type="ECO:0000259" key="16">
    <source>
        <dbReference type="PROSITE" id="PS51007"/>
    </source>
</evidence>
<evidence type="ECO:0000256" key="3">
    <source>
        <dbReference type="ARBA" id="ARBA00022448"/>
    </source>
</evidence>
<comment type="function">
    <text evidence="11">Involved in methylamine metabolism. Essential for the maturation of the beta subunit of MADH, presumably via a step in the biosynthesis of tryptophan tryptophylquinone (TTQ), the cofactor of MADH.</text>
</comment>
<sequence>MIKNKYTCLAAALLLGLSTQSMAADWGFAPLPFKVPEPADNPSTAAKVQLGKQLFFDPRLSKDDTLSCNFCHDVAGNGTDSRSTSIGVDGQLGGRSAPTVWNAAFLSSQFWDGRAASLEEQAKGPILNPIEMGVTHEAAAVERIASIPGYVEQFKEIFGGENPVTYNNIAKAIATYERTLITPNALFDQYLRGDKTALNKKALAGMKEFENLGCIRCHNGPNFAGPMLDKGEVFYQYFPANRSEYDKLLGLQEDQGHRNNGEDKTPSLWRVPSLRNIALTAPYFHNGSVPTLNKAVRVMAKVQLNRDITDEQADRLEAFLETLTGEFTVQRPPKLPPG</sequence>
<name>A0A832J5N3_9GAMM</name>
<keyword evidence="5 14" id="KW-0479">Metal-binding</keyword>
<dbReference type="FunFam" id="1.10.760.10:FF:000019">
    <property type="entry name" value="Di-heme cytochrome C peroxidase"/>
    <property type="match status" value="1"/>
</dbReference>
<feature type="signal peptide" evidence="15">
    <location>
        <begin position="1"/>
        <end position="23"/>
    </location>
</feature>
<dbReference type="InterPro" id="IPR051395">
    <property type="entry name" value="Cytochrome_c_Peroxidase/MauG"/>
</dbReference>
<feature type="binding site" description="axial binding residue" evidence="14">
    <location>
        <position position="299"/>
    </location>
    <ligand>
        <name>heme c</name>
        <dbReference type="ChEBI" id="CHEBI:61717"/>
        <label>2</label>
    </ligand>
    <ligandPart>
        <name>Fe</name>
        <dbReference type="ChEBI" id="CHEBI:18248"/>
    </ligandPart>
</feature>
<keyword evidence="8" id="KW-0249">Electron transport</keyword>
<accession>A0A832J5N3</accession>
<dbReference type="PIRSF" id="PIRSF000294">
    <property type="entry name" value="Cytochrome-c_peroxidase"/>
    <property type="match status" value="1"/>
</dbReference>
<feature type="chain" id="PRO_5032857946" description="Methylamine utilization protein MauG" evidence="15">
    <location>
        <begin position="24"/>
        <end position="338"/>
    </location>
</feature>
<dbReference type="Proteomes" id="UP000885832">
    <property type="component" value="Unassembled WGS sequence"/>
</dbReference>
<feature type="domain" description="Cytochrome c" evidence="16">
    <location>
        <begin position="200"/>
        <end position="324"/>
    </location>
</feature>
<dbReference type="InterPro" id="IPR026259">
    <property type="entry name" value="MauG/Cytc_peroxidase"/>
</dbReference>
<evidence type="ECO:0000256" key="5">
    <source>
        <dbReference type="ARBA" id="ARBA00022723"/>
    </source>
</evidence>
<evidence type="ECO:0000256" key="6">
    <source>
        <dbReference type="ARBA" id="ARBA00022729"/>
    </source>
</evidence>
<keyword evidence="17" id="KW-0575">Peroxidase</keyword>
<dbReference type="GO" id="GO:0020037">
    <property type="term" value="F:heme binding"/>
    <property type="evidence" value="ECO:0007669"/>
    <property type="project" value="InterPro"/>
</dbReference>
<keyword evidence="7" id="KW-0574">Periplasm</keyword>
<feature type="binding site" description="covalent" evidence="13">
    <location>
        <position position="71"/>
    </location>
    <ligand>
        <name>heme c</name>
        <dbReference type="ChEBI" id="CHEBI:61717"/>
        <label>1</label>
    </ligand>
</feature>
<comment type="caution">
    <text evidence="17">The sequence shown here is derived from an EMBL/GenBank/DDBJ whole genome shotgun (WGS) entry which is preliminary data.</text>
</comment>
<comment type="subcellular location">
    <subcellularLocation>
        <location evidence="1">Periplasm</location>
    </subcellularLocation>
</comment>
<keyword evidence="9" id="KW-0560">Oxidoreductase</keyword>
<dbReference type="InterPro" id="IPR004852">
    <property type="entry name" value="Di-haem_cyt_c_peroxidsae"/>
</dbReference>
<reference evidence="17" key="1">
    <citation type="journal article" date="2020" name="mSystems">
        <title>Genome- and Community-Level Interaction Insights into Carbon Utilization and Element Cycling Functions of Hydrothermarchaeota in Hydrothermal Sediment.</title>
        <authorList>
            <person name="Zhou Z."/>
            <person name="Liu Y."/>
            <person name="Xu W."/>
            <person name="Pan J."/>
            <person name="Luo Z.H."/>
            <person name="Li M."/>
        </authorList>
    </citation>
    <scope>NUCLEOTIDE SEQUENCE [LARGE SCALE GENOMIC DNA]</scope>
    <source>
        <strain evidence="17">HyVt-505</strain>
    </source>
</reference>
<evidence type="ECO:0000256" key="4">
    <source>
        <dbReference type="ARBA" id="ARBA00022617"/>
    </source>
</evidence>
<evidence type="ECO:0000256" key="14">
    <source>
        <dbReference type="PIRSR" id="PIRSR000294-2"/>
    </source>
</evidence>
<comment type="pathway">
    <text evidence="2">One-carbon metabolism; methylamine degradation.</text>
</comment>
<comment type="PTM">
    <text evidence="13">Binds 2 heme groups per subunit.</text>
</comment>
<evidence type="ECO:0000256" key="2">
    <source>
        <dbReference type="ARBA" id="ARBA00004856"/>
    </source>
</evidence>
<dbReference type="PANTHER" id="PTHR30600:SF7">
    <property type="entry name" value="CYTOCHROME C PEROXIDASE-RELATED"/>
    <property type="match status" value="1"/>
</dbReference>
<feature type="binding site" description="covalent" evidence="13">
    <location>
        <position position="214"/>
    </location>
    <ligand>
        <name>heme c</name>
        <dbReference type="ChEBI" id="CHEBI:61717"/>
        <label>2</label>
    </ligand>
</feature>
<dbReference type="Pfam" id="PF03150">
    <property type="entry name" value="CCP_MauG"/>
    <property type="match status" value="1"/>
</dbReference>
<dbReference type="EMBL" id="DRNF01000030">
    <property type="protein sequence ID" value="HHJ80086.1"/>
    <property type="molecule type" value="Genomic_DNA"/>
</dbReference>